<dbReference type="EMBL" id="SPQC01000012">
    <property type="protein sequence ID" value="TFU22923.1"/>
    <property type="molecule type" value="Genomic_DNA"/>
</dbReference>
<protein>
    <submittedName>
        <fullName evidence="2">Uncharacterized protein</fullName>
    </submittedName>
</protein>
<comment type="caution">
    <text evidence="2">The sequence shown here is derived from an EMBL/GenBank/DDBJ whole genome shotgun (WGS) entry which is preliminary data.</text>
</comment>
<accession>A0A4Y9F4B0</accession>
<dbReference type="Proteomes" id="UP000297951">
    <property type="component" value="Unassembled WGS sequence"/>
</dbReference>
<feature type="region of interest" description="Disordered" evidence="1">
    <location>
        <begin position="53"/>
        <end position="84"/>
    </location>
</feature>
<sequence>MYTLTADHAAHPATLRADTLEDLLPLIEEYAGPHTPEFSYQTGQGYIWWDDQETGFTDNGGEDAVNVGGDPEDGESPEWVHTEPKPATIDAVRAYAAYVLDAAPRNIVIEGQE</sequence>
<dbReference type="RefSeq" id="WP_135011979.1">
    <property type="nucleotide sequence ID" value="NZ_JADGLK010000012.1"/>
</dbReference>
<proteinExistence type="predicted"/>
<evidence type="ECO:0000256" key="1">
    <source>
        <dbReference type="SAM" id="MobiDB-lite"/>
    </source>
</evidence>
<organism evidence="2 3">
    <name type="scientific">Rothia nasimurium</name>
    <dbReference type="NCBI Taxonomy" id="85336"/>
    <lineage>
        <taxon>Bacteria</taxon>
        <taxon>Bacillati</taxon>
        <taxon>Actinomycetota</taxon>
        <taxon>Actinomycetes</taxon>
        <taxon>Micrococcales</taxon>
        <taxon>Micrococcaceae</taxon>
        <taxon>Rothia</taxon>
    </lineage>
</organism>
<dbReference type="AlphaFoldDB" id="A0A4Y9F4B0"/>
<name>A0A4Y9F4B0_9MICC</name>
<reference evidence="2 3" key="1">
    <citation type="submission" date="2019-03" db="EMBL/GenBank/DDBJ databases">
        <title>Diversity of the mouse oral microbiome.</title>
        <authorList>
            <person name="Joseph S."/>
            <person name="Aduse-Opoku J."/>
            <person name="Curtis M."/>
            <person name="Wade W."/>
            <person name="Hashim A."/>
        </authorList>
    </citation>
    <scope>NUCLEOTIDE SEQUENCE [LARGE SCALE GENOMIC DNA]</scope>
    <source>
        <strain evidence="3">irhom_31</strain>
    </source>
</reference>
<evidence type="ECO:0000313" key="2">
    <source>
        <dbReference type="EMBL" id="TFU22923.1"/>
    </source>
</evidence>
<evidence type="ECO:0000313" key="3">
    <source>
        <dbReference type="Proteomes" id="UP000297951"/>
    </source>
</evidence>
<gene>
    <name evidence="2" type="ORF">E4U03_04720</name>
</gene>